<dbReference type="EMBL" id="CAKJVE010000004">
    <property type="protein sequence ID" value="CAG9710642.1"/>
    <property type="molecule type" value="Genomic_DNA"/>
</dbReference>
<evidence type="ECO:0000313" key="4">
    <source>
        <dbReference type="EMBL" id="VCT83232.1"/>
    </source>
</evidence>
<evidence type="ECO:0000313" key="5">
    <source>
        <dbReference type="Proteomes" id="UP000220840"/>
    </source>
</evidence>
<keyword evidence="5" id="KW-1185">Reference proteome</keyword>
<proteinExistence type="predicted"/>
<evidence type="ECO:0000313" key="3">
    <source>
        <dbReference type="EMBL" id="PEG29872.1"/>
    </source>
</evidence>
<reference evidence="4 6" key="2">
    <citation type="submission" date="2018-06" db="EMBL/GenBank/DDBJ databases">
        <authorList>
            <consortium name="IHU Genomes"/>
        </authorList>
    </citation>
    <scope>NUCLEOTIDE SEQUENCE [LARGE SCALE GENOMIC DNA]</scope>
    <source>
        <strain evidence="4 6">NEC25</strain>
    </source>
</reference>
<dbReference type="EMBL" id="PDCJ01000002">
    <property type="protein sequence ID" value="PEG29872.1"/>
    <property type="molecule type" value="Genomic_DNA"/>
</dbReference>
<dbReference type="AlphaFoldDB" id="A0A2A7MDE7"/>
<dbReference type="EMBL" id="CAMTCP010000281">
    <property type="protein sequence ID" value="CAI3685277.1"/>
    <property type="molecule type" value="Genomic_DNA"/>
</dbReference>
<dbReference type="Proteomes" id="UP000220840">
    <property type="component" value="Unassembled WGS sequence"/>
</dbReference>
<accession>A0A2A7MDE7</accession>
<dbReference type="Proteomes" id="UP001189143">
    <property type="component" value="Unassembled WGS sequence"/>
</dbReference>
<reference evidence="3 5" key="1">
    <citation type="submission" date="2017-10" db="EMBL/GenBank/DDBJ databases">
        <title>Effective Description of Clostridium neonatale sp. nov. linked to necrotizing enterocolitis in neonates and a clarification of species assignable to the genus Clostridium (Prazmowski 1880) emend. Lawson and Rainey 2016.</title>
        <authorList>
            <person name="Bernard K."/>
            <person name="Burdz T."/>
            <person name="Wiebe D."/>
            <person name="Balcewich B."/>
            <person name="Alfa M."/>
            <person name="Bernier A.-M."/>
        </authorList>
    </citation>
    <scope>NUCLEOTIDE SEQUENCE [LARGE SCALE GENOMIC DNA]</scope>
    <source>
        <strain evidence="3 5">LCDC99A005</strain>
    </source>
</reference>
<organism evidence="3 5">
    <name type="scientific">Clostridium neonatale</name>
    <dbReference type="NCBI Taxonomy" id="137838"/>
    <lineage>
        <taxon>Bacteria</taxon>
        <taxon>Bacillati</taxon>
        <taxon>Bacillota</taxon>
        <taxon>Clostridia</taxon>
        <taxon>Eubacteriales</taxon>
        <taxon>Clostridiaceae</taxon>
        <taxon>Clostridium</taxon>
    </lineage>
</organism>
<reference evidence="2" key="4">
    <citation type="submission" date="2022-10" db="EMBL/GenBank/DDBJ databases">
        <authorList>
            <person name="Aires J."/>
            <person name="Mesa V."/>
        </authorList>
    </citation>
    <scope>NUCLEOTIDE SEQUENCE</scope>
    <source>
        <strain evidence="2">Clostridium neonatale JD116</strain>
    </source>
</reference>
<dbReference type="Proteomes" id="UP000789738">
    <property type="component" value="Unassembled WGS sequence"/>
</dbReference>
<evidence type="ECO:0000313" key="1">
    <source>
        <dbReference type="EMBL" id="CAG9710642.1"/>
    </source>
</evidence>
<evidence type="ECO:0000313" key="2">
    <source>
        <dbReference type="EMBL" id="CAI3685277.1"/>
    </source>
</evidence>
<gene>
    <name evidence="2" type="ORF">CNEO2_70043</name>
    <name evidence="1" type="ORF">CNEO_44884</name>
    <name evidence="4" type="ORF">CNEONATNEC25_00827</name>
    <name evidence="3" type="ORF">CQ394_14580</name>
</gene>
<dbReference type="RefSeq" id="WP_058294038.1">
    <property type="nucleotide sequence ID" value="NZ_CAKJVD010000011.1"/>
</dbReference>
<protein>
    <submittedName>
        <fullName evidence="3">Uncharacterized protein</fullName>
    </submittedName>
</protein>
<name>A0A2A7MDE7_9CLOT</name>
<dbReference type="OrthoDB" id="1680245at2"/>
<sequence>MNYNDLLDKQYVDIQNLSNLLGNYVNAYRLLIAGAADLYSINIAKKSEVRKAIERADELGELIDKLINTLDRCGTGYLKYCKVKNSYISANTEKDGIFTEIDNELNFENSSNREEEE</sequence>
<dbReference type="EMBL" id="UWJD01000001">
    <property type="protein sequence ID" value="VCT83232.1"/>
    <property type="molecule type" value="Genomic_DNA"/>
</dbReference>
<evidence type="ECO:0000313" key="6">
    <source>
        <dbReference type="Proteomes" id="UP000431451"/>
    </source>
</evidence>
<dbReference type="STRING" id="137838.GCA_001458595_01146"/>
<dbReference type="Proteomes" id="UP000431451">
    <property type="component" value="Unassembled WGS sequence"/>
</dbReference>
<dbReference type="GeneID" id="68876167"/>
<reference evidence="1" key="3">
    <citation type="submission" date="2021-10" db="EMBL/GenBank/DDBJ databases">
        <authorList>
            <person name="Mesa V."/>
        </authorList>
    </citation>
    <scope>NUCLEOTIDE SEQUENCE</scope>
    <source>
        <strain evidence="1">CC3_PB</strain>
    </source>
</reference>